<dbReference type="Pfam" id="PF03171">
    <property type="entry name" value="2OG-FeII_Oxy"/>
    <property type="match status" value="1"/>
</dbReference>
<dbReference type="SUPFAM" id="SSF51197">
    <property type="entry name" value="Clavaminate synthase-like"/>
    <property type="match status" value="1"/>
</dbReference>
<dbReference type="Gene3D" id="2.60.120.330">
    <property type="entry name" value="B-lactam Antibiotic, Isopenicillin N Synthase, Chain"/>
    <property type="match status" value="1"/>
</dbReference>
<protein>
    <submittedName>
        <fullName evidence="4">Clavaminate synthase-like protein</fullName>
    </submittedName>
</protein>
<dbReference type="GO" id="GO:0046872">
    <property type="term" value="F:metal ion binding"/>
    <property type="evidence" value="ECO:0007669"/>
    <property type="project" value="UniProtKB-KW"/>
</dbReference>
<dbReference type="GO" id="GO:0016491">
    <property type="term" value="F:oxidoreductase activity"/>
    <property type="evidence" value="ECO:0007669"/>
    <property type="project" value="UniProtKB-KW"/>
</dbReference>
<keyword evidence="2" id="KW-0408">Iron</keyword>
<dbReference type="GO" id="GO:0044283">
    <property type="term" value="P:small molecule biosynthetic process"/>
    <property type="evidence" value="ECO:0007669"/>
    <property type="project" value="UniProtKB-ARBA"/>
</dbReference>
<evidence type="ECO:0000256" key="2">
    <source>
        <dbReference type="RuleBase" id="RU003682"/>
    </source>
</evidence>
<keyword evidence="2" id="KW-0479">Metal-binding</keyword>
<gene>
    <name evidence="4" type="ORF">DM02DRAFT_682090</name>
</gene>
<dbReference type="Pfam" id="PF14226">
    <property type="entry name" value="DIOX_N"/>
    <property type="match status" value="1"/>
</dbReference>
<keyword evidence="5" id="KW-1185">Reference proteome</keyword>
<dbReference type="OrthoDB" id="288590at2759"/>
<dbReference type="InterPro" id="IPR027443">
    <property type="entry name" value="IPNS-like_sf"/>
</dbReference>
<dbReference type="InterPro" id="IPR005123">
    <property type="entry name" value="Oxoglu/Fe-dep_dioxygenase_dom"/>
</dbReference>
<proteinExistence type="inferred from homology"/>
<dbReference type="PROSITE" id="PS51471">
    <property type="entry name" value="FE2OG_OXY"/>
    <property type="match status" value="1"/>
</dbReference>
<dbReference type="Proteomes" id="UP000244855">
    <property type="component" value="Unassembled WGS sequence"/>
</dbReference>
<keyword evidence="2" id="KW-0560">Oxidoreductase</keyword>
<reference evidence="4 5" key="1">
    <citation type="journal article" date="2018" name="Sci. Rep.">
        <title>Comparative genomics provides insights into the lifestyle and reveals functional heterogeneity of dark septate endophytic fungi.</title>
        <authorList>
            <person name="Knapp D.G."/>
            <person name="Nemeth J.B."/>
            <person name="Barry K."/>
            <person name="Hainaut M."/>
            <person name="Henrissat B."/>
            <person name="Johnson J."/>
            <person name="Kuo A."/>
            <person name="Lim J.H.P."/>
            <person name="Lipzen A."/>
            <person name="Nolan M."/>
            <person name="Ohm R.A."/>
            <person name="Tamas L."/>
            <person name="Grigoriev I.V."/>
            <person name="Spatafora J.W."/>
            <person name="Nagy L.G."/>
            <person name="Kovacs G.M."/>
        </authorList>
    </citation>
    <scope>NUCLEOTIDE SEQUENCE [LARGE SCALE GENOMIC DNA]</scope>
    <source>
        <strain evidence="4 5">DSE2036</strain>
    </source>
</reference>
<dbReference type="EMBL" id="KZ806423">
    <property type="protein sequence ID" value="PVH90319.1"/>
    <property type="molecule type" value="Genomic_DNA"/>
</dbReference>
<dbReference type="PANTHER" id="PTHR47990">
    <property type="entry name" value="2-OXOGLUTARATE (2OG) AND FE(II)-DEPENDENT OXYGENASE SUPERFAMILY PROTEIN-RELATED"/>
    <property type="match status" value="1"/>
</dbReference>
<organism evidence="4 5">
    <name type="scientific">Periconia macrospinosa</name>
    <dbReference type="NCBI Taxonomy" id="97972"/>
    <lineage>
        <taxon>Eukaryota</taxon>
        <taxon>Fungi</taxon>
        <taxon>Dikarya</taxon>
        <taxon>Ascomycota</taxon>
        <taxon>Pezizomycotina</taxon>
        <taxon>Dothideomycetes</taxon>
        <taxon>Pleosporomycetidae</taxon>
        <taxon>Pleosporales</taxon>
        <taxon>Massarineae</taxon>
        <taxon>Periconiaceae</taxon>
        <taxon>Periconia</taxon>
    </lineage>
</organism>
<dbReference type="InterPro" id="IPR044861">
    <property type="entry name" value="IPNS-like_FE2OG_OXY"/>
</dbReference>
<name>A0A2V1CYG7_9PLEO</name>
<accession>A0A2V1CYG7</accession>
<feature type="domain" description="Fe2OG dioxygenase" evidence="3">
    <location>
        <begin position="188"/>
        <end position="310"/>
    </location>
</feature>
<dbReference type="InterPro" id="IPR050231">
    <property type="entry name" value="Iron_ascorbate_oxido_reductase"/>
</dbReference>
<comment type="similarity">
    <text evidence="1 2">Belongs to the iron/ascorbate-dependent oxidoreductase family.</text>
</comment>
<dbReference type="InterPro" id="IPR026992">
    <property type="entry name" value="DIOX_N"/>
</dbReference>
<evidence type="ECO:0000256" key="1">
    <source>
        <dbReference type="ARBA" id="ARBA00008056"/>
    </source>
</evidence>
<dbReference type="AlphaFoldDB" id="A0A2V1CYG7"/>
<sequence>MASIAIYPQEQPHSVDFSLYSHGAQSQKQKVALELIRSIRETGFCRLSAHSITKENIDRVFSHANTFFKLPVDIKSKVKHPEASNPHRGWTEVGRETLSTVADYEKDAKLDKPIILDIKESFDMGHTHDPLFQNMWLPEEDIPGFRADMERFYEECRLQHLELLEALELGCTSVLGFTPNFKALCGKSPSECRMNHYPATRSSVLQSGGNCNRISPHSDFGTLTLLFQDGVGGLEFEDQACRGRFFPVTCDSRYEMLVNAGDVLQRWSNDFFRSVNHFVTLPMAMKNGHGVGNGEDVVPERTSVVFFGKADWEADVGSLPGFEQPETKKYEHMTSLQYNQIKLKATYDTATPSIATVK</sequence>
<evidence type="ECO:0000313" key="5">
    <source>
        <dbReference type="Proteomes" id="UP000244855"/>
    </source>
</evidence>
<evidence type="ECO:0000313" key="4">
    <source>
        <dbReference type="EMBL" id="PVH90319.1"/>
    </source>
</evidence>
<evidence type="ECO:0000259" key="3">
    <source>
        <dbReference type="PROSITE" id="PS51471"/>
    </source>
</evidence>
<dbReference type="STRING" id="97972.A0A2V1CYG7"/>